<dbReference type="EMBL" id="PNIQ01001116">
    <property type="protein sequence ID" value="PMP73079.1"/>
    <property type="molecule type" value="Genomic_DNA"/>
</dbReference>
<proteinExistence type="predicted"/>
<evidence type="ECO:0000256" key="1">
    <source>
        <dbReference type="ARBA" id="ARBA00022741"/>
    </source>
</evidence>
<evidence type="ECO:0000256" key="3">
    <source>
        <dbReference type="SAM" id="MobiDB-lite"/>
    </source>
</evidence>
<dbReference type="InterPro" id="IPR027417">
    <property type="entry name" value="P-loop_NTPase"/>
</dbReference>
<evidence type="ECO:0000313" key="4">
    <source>
        <dbReference type="EMBL" id="PMP73079.1"/>
    </source>
</evidence>
<protein>
    <submittedName>
        <fullName evidence="4">Chromosome partitioning protein</fullName>
    </submittedName>
</protein>
<feature type="region of interest" description="Disordered" evidence="3">
    <location>
        <begin position="104"/>
        <end position="127"/>
    </location>
</feature>
<sequence>MFKQQKKATATMPIDLPLTIETANGALRRSFSGEQIGQLRRMITDLLVDQRLPTRIGFTAALRGEGVSFITLASAVTLAHDTGKHICAVELNWLAPGMLHNLNPPPPVSGKRRRREPAPPPPPVPNLPGIAEILRGQATIDEALLATNHTGLWLLPAGVVTLEQRPLLARSSELRTLLDRLGERFDHILLDLPAILQTSDTLALAALADAYALVVRHGVTPITEIRQALSDIEHVPVLGVILNQARIATPRWIHRLIPQE</sequence>
<dbReference type="Gene3D" id="3.40.50.300">
    <property type="entry name" value="P-loop containing nucleotide triphosphate hydrolases"/>
    <property type="match status" value="1"/>
</dbReference>
<dbReference type="InterPro" id="IPR050445">
    <property type="entry name" value="Bact_polysacc_biosynth/exp"/>
</dbReference>
<dbReference type="PANTHER" id="PTHR32309:SF31">
    <property type="entry name" value="CAPSULAR EXOPOLYSACCHARIDE FAMILY"/>
    <property type="match status" value="1"/>
</dbReference>
<gene>
    <name evidence="4" type="ORF">C0184_16620</name>
</gene>
<dbReference type="PANTHER" id="PTHR32309">
    <property type="entry name" value="TYROSINE-PROTEIN KINASE"/>
    <property type="match status" value="1"/>
</dbReference>
<organism evidence="4 5">
    <name type="scientific">Chloroflexus aggregans</name>
    <dbReference type="NCBI Taxonomy" id="152260"/>
    <lineage>
        <taxon>Bacteria</taxon>
        <taxon>Bacillati</taxon>
        <taxon>Chloroflexota</taxon>
        <taxon>Chloroflexia</taxon>
        <taxon>Chloroflexales</taxon>
        <taxon>Chloroflexineae</taxon>
        <taxon>Chloroflexaceae</taxon>
        <taxon>Chloroflexus</taxon>
    </lineage>
</organism>
<keyword evidence="1" id="KW-0547">Nucleotide-binding</keyword>
<accession>A0A2J6WRQ7</accession>
<keyword evidence="2" id="KW-0067">ATP-binding</keyword>
<dbReference type="CDD" id="cd05387">
    <property type="entry name" value="BY-kinase"/>
    <property type="match status" value="1"/>
</dbReference>
<evidence type="ECO:0000256" key="2">
    <source>
        <dbReference type="ARBA" id="ARBA00022840"/>
    </source>
</evidence>
<dbReference type="Proteomes" id="UP000243376">
    <property type="component" value="Unassembled WGS sequence"/>
</dbReference>
<dbReference type="AlphaFoldDB" id="A0A2J6WRQ7"/>
<evidence type="ECO:0000313" key="5">
    <source>
        <dbReference type="Proteomes" id="UP000243376"/>
    </source>
</evidence>
<reference evidence="4 5" key="1">
    <citation type="submission" date="2018-01" db="EMBL/GenBank/DDBJ databases">
        <title>Metagenomic assembled genomes from two thermal pools in the Uzon Caldera, Kamchatka, Russia.</title>
        <authorList>
            <person name="Wilkins L."/>
            <person name="Ettinger C."/>
        </authorList>
    </citation>
    <scope>NUCLEOTIDE SEQUENCE [LARGE SCALE GENOMIC DNA]</scope>
    <source>
        <strain evidence="4">ZAV-02</strain>
    </source>
</reference>
<comment type="caution">
    <text evidence="4">The sequence shown here is derived from an EMBL/GenBank/DDBJ whole genome shotgun (WGS) entry which is preliminary data.</text>
</comment>
<name>A0A2J6WRQ7_9CHLR</name>
<dbReference type="InterPro" id="IPR005702">
    <property type="entry name" value="Wzc-like_C"/>
</dbReference>
<dbReference type="SUPFAM" id="SSF52540">
    <property type="entry name" value="P-loop containing nucleoside triphosphate hydrolases"/>
    <property type="match status" value="1"/>
</dbReference>